<protein>
    <recommendedName>
        <fullName evidence="3">WGR domain-containing protein</fullName>
    </recommendedName>
</protein>
<accession>A0ABP7DZC9</accession>
<sequence length="132" mass="14241">MASSDDVRGFGWELHFESGNSDKFYRFIVVTGDEAIALGLHGSRNGDGQVGLLTTRITGAEALAQVVTRSRAKENKGYEVSRDFTVFDLPVSLTGAADAKANAHEIARYFGKYARESGTELPNASHIPGSNF</sequence>
<evidence type="ECO:0000313" key="1">
    <source>
        <dbReference type="EMBL" id="GAA3712161.1"/>
    </source>
</evidence>
<proteinExistence type="predicted"/>
<reference evidence="2" key="1">
    <citation type="journal article" date="2019" name="Int. J. Syst. Evol. Microbiol.">
        <title>The Global Catalogue of Microorganisms (GCM) 10K type strain sequencing project: providing services to taxonomists for standard genome sequencing and annotation.</title>
        <authorList>
            <consortium name="The Broad Institute Genomics Platform"/>
            <consortium name="The Broad Institute Genome Sequencing Center for Infectious Disease"/>
            <person name="Wu L."/>
            <person name="Ma J."/>
        </authorList>
    </citation>
    <scope>NUCLEOTIDE SEQUENCE [LARGE SCALE GENOMIC DNA]</scope>
    <source>
        <strain evidence="2">JCM 30846</strain>
    </source>
</reference>
<comment type="caution">
    <text evidence="1">The sequence shown here is derived from an EMBL/GenBank/DDBJ whole genome shotgun (WGS) entry which is preliminary data.</text>
</comment>
<gene>
    <name evidence="1" type="ORF">GCM10023082_07470</name>
</gene>
<dbReference type="Proteomes" id="UP001499884">
    <property type="component" value="Unassembled WGS sequence"/>
</dbReference>
<keyword evidence="2" id="KW-1185">Reference proteome</keyword>
<organism evidence="1 2">
    <name type="scientific">Streptomyces tremellae</name>
    <dbReference type="NCBI Taxonomy" id="1124239"/>
    <lineage>
        <taxon>Bacteria</taxon>
        <taxon>Bacillati</taxon>
        <taxon>Actinomycetota</taxon>
        <taxon>Actinomycetes</taxon>
        <taxon>Kitasatosporales</taxon>
        <taxon>Streptomycetaceae</taxon>
        <taxon>Streptomyces</taxon>
    </lineage>
</organism>
<evidence type="ECO:0000313" key="2">
    <source>
        <dbReference type="Proteomes" id="UP001499884"/>
    </source>
</evidence>
<dbReference type="EMBL" id="BAABEP010000002">
    <property type="protein sequence ID" value="GAA3712161.1"/>
    <property type="molecule type" value="Genomic_DNA"/>
</dbReference>
<name>A0ABP7DZC9_9ACTN</name>
<evidence type="ECO:0008006" key="3">
    <source>
        <dbReference type="Google" id="ProtNLM"/>
    </source>
</evidence>
<dbReference type="RefSeq" id="WP_060880812.1">
    <property type="nucleotide sequence ID" value="NZ_BAABEP010000002.1"/>
</dbReference>